<sequence length="186" mass="19984">MQAKPGPRERLLSATRELTYSQGAHVGLDAILRAAQVARRSVYQHFGGKDRLVAEALDTTETLTRLRAVMAAAGDDPAARVLAAFDDLRTMTADPSFRGCRYTAAELALPAADHPVHVVVRDYKRELHEVFETELTRLGHPDAVLGATQLVVLIDGVLALAVTRPASDPALAARPLAEMIVAGTAR</sequence>
<dbReference type="GO" id="GO:0003677">
    <property type="term" value="F:DNA binding"/>
    <property type="evidence" value="ECO:0007669"/>
    <property type="project" value="UniProtKB-UniRule"/>
</dbReference>
<dbReference type="InterPro" id="IPR009057">
    <property type="entry name" value="Homeodomain-like_sf"/>
</dbReference>
<name>A0A931IHU9_9NOCA</name>
<keyword evidence="1" id="KW-0805">Transcription regulation</keyword>
<dbReference type="Proteomes" id="UP000655751">
    <property type="component" value="Unassembled WGS sequence"/>
</dbReference>
<dbReference type="SUPFAM" id="SSF46689">
    <property type="entry name" value="Homeodomain-like"/>
    <property type="match status" value="1"/>
</dbReference>
<proteinExistence type="predicted"/>
<dbReference type="AlphaFoldDB" id="A0A931IHU9"/>
<dbReference type="PANTHER" id="PTHR47506">
    <property type="entry name" value="TRANSCRIPTIONAL REGULATORY PROTEIN"/>
    <property type="match status" value="1"/>
</dbReference>
<evidence type="ECO:0000256" key="1">
    <source>
        <dbReference type="ARBA" id="ARBA00023015"/>
    </source>
</evidence>
<feature type="domain" description="HTH tetR-type" evidence="5">
    <location>
        <begin position="5"/>
        <end position="64"/>
    </location>
</feature>
<dbReference type="PROSITE" id="PS50977">
    <property type="entry name" value="HTH_TETR_2"/>
    <property type="match status" value="1"/>
</dbReference>
<evidence type="ECO:0000256" key="4">
    <source>
        <dbReference type="PROSITE-ProRule" id="PRU00335"/>
    </source>
</evidence>
<evidence type="ECO:0000259" key="5">
    <source>
        <dbReference type="PROSITE" id="PS50977"/>
    </source>
</evidence>
<evidence type="ECO:0000256" key="3">
    <source>
        <dbReference type="ARBA" id="ARBA00023163"/>
    </source>
</evidence>
<dbReference type="PRINTS" id="PR00455">
    <property type="entry name" value="HTHTETR"/>
</dbReference>
<dbReference type="Pfam" id="PF00440">
    <property type="entry name" value="TetR_N"/>
    <property type="match status" value="1"/>
</dbReference>
<evidence type="ECO:0000313" key="6">
    <source>
        <dbReference type="EMBL" id="MBH0781691.1"/>
    </source>
</evidence>
<keyword evidence="3" id="KW-0804">Transcription</keyword>
<dbReference type="Gene3D" id="1.10.357.10">
    <property type="entry name" value="Tetracycline Repressor, domain 2"/>
    <property type="match status" value="1"/>
</dbReference>
<dbReference type="SUPFAM" id="SSF48498">
    <property type="entry name" value="Tetracyclin repressor-like, C-terminal domain"/>
    <property type="match status" value="1"/>
</dbReference>
<dbReference type="InterPro" id="IPR001647">
    <property type="entry name" value="HTH_TetR"/>
</dbReference>
<dbReference type="EMBL" id="JADMLG010000028">
    <property type="protein sequence ID" value="MBH0781691.1"/>
    <property type="molecule type" value="Genomic_DNA"/>
</dbReference>
<evidence type="ECO:0000313" key="7">
    <source>
        <dbReference type="Proteomes" id="UP000655751"/>
    </source>
</evidence>
<evidence type="ECO:0000256" key="2">
    <source>
        <dbReference type="ARBA" id="ARBA00023125"/>
    </source>
</evidence>
<dbReference type="RefSeq" id="WP_196153976.1">
    <property type="nucleotide sequence ID" value="NZ_JADMLG010000028.1"/>
</dbReference>
<comment type="caution">
    <text evidence="6">The sequence shown here is derived from an EMBL/GenBank/DDBJ whole genome shotgun (WGS) entry which is preliminary data.</text>
</comment>
<keyword evidence="2 4" id="KW-0238">DNA-binding</keyword>
<gene>
    <name evidence="6" type="ORF">IT779_36000</name>
</gene>
<organism evidence="6 7">
    <name type="scientific">Nocardia bovistercoris</name>
    <dbReference type="NCBI Taxonomy" id="2785916"/>
    <lineage>
        <taxon>Bacteria</taxon>
        <taxon>Bacillati</taxon>
        <taxon>Actinomycetota</taxon>
        <taxon>Actinomycetes</taxon>
        <taxon>Mycobacteriales</taxon>
        <taxon>Nocardiaceae</taxon>
        <taxon>Nocardia</taxon>
    </lineage>
</organism>
<keyword evidence="7" id="KW-1185">Reference proteome</keyword>
<reference evidence="6" key="1">
    <citation type="submission" date="2020-11" db="EMBL/GenBank/DDBJ databases">
        <title>Nocardia NEAU-351.nov., a novel actinomycete isolated from the cow dung.</title>
        <authorList>
            <person name="Zhang X."/>
        </authorList>
    </citation>
    <scope>NUCLEOTIDE SEQUENCE</scope>
    <source>
        <strain evidence="6">NEAU-351</strain>
    </source>
</reference>
<dbReference type="PANTHER" id="PTHR47506:SF3">
    <property type="entry name" value="HTH-TYPE TRANSCRIPTIONAL REGULATOR LMRA"/>
    <property type="match status" value="1"/>
</dbReference>
<dbReference type="InterPro" id="IPR036271">
    <property type="entry name" value="Tet_transcr_reg_TetR-rel_C_sf"/>
</dbReference>
<feature type="DNA-binding region" description="H-T-H motif" evidence="4">
    <location>
        <begin position="27"/>
        <end position="46"/>
    </location>
</feature>
<accession>A0A931IHU9</accession>
<protein>
    <submittedName>
        <fullName evidence="6">TetR/AcrR family transcriptional regulator</fullName>
    </submittedName>
</protein>